<dbReference type="HOGENOM" id="CLU_2332814_0_0_4"/>
<dbReference type="KEGG" id="vpd:VAPA_1c44580"/>
<keyword evidence="1" id="KW-0067">ATP-binding</keyword>
<dbReference type="Pfam" id="PF05354">
    <property type="entry name" value="Phage_attach"/>
    <property type="match status" value="1"/>
</dbReference>
<proteinExistence type="predicted"/>
<dbReference type="InterPro" id="IPR008018">
    <property type="entry name" value="Phage_tail_attach_FII"/>
</dbReference>
<dbReference type="InterPro" id="IPR053734">
    <property type="entry name" value="Phage_Head-Tail_Connect_sf"/>
</dbReference>
<protein>
    <submittedName>
        <fullName evidence="1">Putative pro-phage ATP-binding sugar transporter</fullName>
    </submittedName>
</protein>
<dbReference type="Gene3D" id="2.40.10.180">
    <property type="entry name" value="Phage tail proteins"/>
    <property type="match status" value="1"/>
</dbReference>
<evidence type="ECO:0000313" key="1">
    <source>
        <dbReference type="EMBL" id="AGU51531.1"/>
    </source>
</evidence>
<organism evidence="1 2">
    <name type="scientific">Variovorax paradoxus B4</name>
    <dbReference type="NCBI Taxonomy" id="1246301"/>
    <lineage>
        <taxon>Bacteria</taxon>
        <taxon>Pseudomonadati</taxon>
        <taxon>Pseudomonadota</taxon>
        <taxon>Betaproteobacteria</taxon>
        <taxon>Burkholderiales</taxon>
        <taxon>Comamonadaceae</taxon>
        <taxon>Variovorax</taxon>
    </lineage>
</organism>
<sequence length="98" mass="10168">MEAPFAQIERMVDAGVLGHLANAIATVAGRDVPVIFDDPASHLFDGQVDARAPECSGAMADLGAVVRGDSIVVRGVAYEVMRTDPDGAGFVRLTLGSL</sequence>
<keyword evidence="1" id="KW-0762">Sugar transport</keyword>
<dbReference type="EMBL" id="CP003911">
    <property type="protein sequence ID" value="AGU51531.1"/>
    <property type="molecule type" value="Genomic_DNA"/>
</dbReference>
<name>T1XG86_VARPD</name>
<reference evidence="1 2" key="1">
    <citation type="submission" date="2012-10" db="EMBL/GenBank/DDBJ databases">
        <title>Genome sequence of Variovorax paradoxus B4.</title>
        <authorList>
            <person name="Schuldes J."/>
            <person name="Brandt U."/>
            <person name="Hiessl S."/>
            <person name="Wuebbeler J.H."/>
            <person name="Thuermer A."/>
            <person name="Steinbuechel A."/>
            <person name="Daniel R."/>
        </authorList>
    </citation>
    <scope>NUCLEOTIDE SEQUENCE [LARGE SCALE GENOMIC DNA]</scope>
    <source>
        <strain evidence="1 2">B4</strain>
    </source>
</reference>
<dbReference type="PATRIC" id="fig|1246301.3.peg.4500"/>
<keyword evidence="1" id="KW-0813">Transport</keyword>
<accession>T1XG86</accession>
<dbReference type="AlphaFoldDB" id="T1XG86"/>
<gene>
    <name evidence="1" type="ORF">VAPA_1c44580</name>
</gene>
<dbReference type="GO" id="GO:0019068">
    <property type="term" value="P:virion assembly"/>
    <property type="evidence" value="ECO:0007669"/>
    <property type="project" value="InterPro"/>
</dbReference>
<dbReference type="GO" id="GO:0005524">
    <property type="term" value="F:ATP binding"/>
    <property type="evidence" value="ECO:0007669"/>
    <property type="project" value="UniProtKB-KW"/>
</dbReference>
<keyword evidence="1" id="KW-0547">Nucleotide-binding</keyword>
<dbReference type="RefSeq" id="WP_021008973.1">
    <property type="nucleotide sequence ID" value="NC_022247.1"/>
</dbReference>
<evidence type="ECO:0000313" key="2">
    <source>
        <dbReference type="Proteomes" id="UP000016223"/>
    </source>
</evidence>
<dbReference type="Proteomes" id="UP000016223">
    <property type="component" value="Chromosome 1"/>
</dbReference>
<dbReference type="OrthoDB" id="8913169at2"/>